<evidence type="ECO:0000313" key="3">
    <source>
        <dbReference type="Proteomes" id="UP000307602"/>
    </source>
</evidence>
<dbReference type="NCBIfam" id="TIGR04131">
    <property type="entry name" value="Bac_Flav_CTERM"/>
    <property type="match status" value="1"/>
</dbReference>
<dbReference type="Pfam" id="PF13585">
    <property type="entry name" value="CHU_C"/>
    <property type="match status" value="1"/>
</dbReference>
<accession>A0A4S1DU41</accession>
<gene>
    <name evidence="2" type="ORF">EM932_17570</name>
</gene>
<name>A0A4S1DU41_9FLAO</name>
<evidence type="ECO:0000313" key="2">
    <source>
        <dbReference type="EMBL" id="TGV00922.1"/>
    </source>
</evidence>
<dbReference type="EMBL" id="SRSO01000031">
    <property type="protein sequence ID" value="TGV00922.1"/>
    <property type="molecule type" value="Genomic_DNA"/>
</dbReference>
<dbReference type="Pfam" id="PF19081">
    <property type="entry name" value="Ig_7"/>
    <property type="match status" value="1"/>
</dbReference>
<dbReference type="InterPro" id="IPR044023">
    <property type="entry name" value="Ig_7"/>
</dbReference>
<dbReference type="Proteomes" id="UP000307602">
    <property type="component" value="Unassembled WGS sequence"/>
</dbReference>
<keyword evidence="3" id="KW-1185">Reference proteome</keyword>
<dbReference type="OrthoDB" id="1236981at2"/>
<dbReference type="InterPro" id="IPR026341">
    <property type="entry name" value="T9SS_type_B"/>
</dbReference>
<sequence>MKFYMPYSKPTKYEYKFSIMKTTLTYRNVLKNTFYVLMLFCVSLSVSAQCPIINPTTPICDASGLTFADLTGPTSTHNFVEDGGNGVQWYDVPTGGTAFFPTELVVEGTYYVDDDSGTCNGAGNRTAINIDFVLDPPTGINLKGNYCSNEGATIQTYTDEILQSIIPPGGSVEIYYDDSLLNQANTTDVIPNPGIAIFVVFVDAFGTCKSQAEPATIALISAPQEPMPDIVQNFCTNLPELPKIEDLKPGTPATNYLWYAAVNGSEIPIGAPLLDSDLLVDGTTYYVQIQGLAGCDSDAVAVLVNVDVPADAGLPGILPPYCEDNILATPFNLFDELEGFPQMGGTWTAPPSSTIPITNGYLGTVNISTLTVGTYVYRYTISGNGACPSSSSTVTITISPILSSGTPIGTPARFCVADLPSDFDLTTLLNNEDDNGFWVQGISSSDPVVTSPIDLTTGAFTPNTYSFTYFQNVLTPCPDDSATVEVLVLADPNAGTAANASFCENELATNSPYDLFNALVFGSQDNNLGTWTDATNNPVTNPINITGLTVTGSPYTFNYTIDNGACTDTESITITILPAPESGTPIASMPEFCEGTVQTVNLFDLLIGEDTGGTWNDDDASGELSVNEVTIGSLRVGTYNFTYDVANILGCDDTNVTVSIIINPLPNTGTANPATYCENDPALNNTSFDLFTLLTAPVDAGGQWYLGTDTTGAMISDVLDLNTLTNIQAYNYTYSITDTNGCINSTTTSITIEDAPNAGTTTNPNPFCVADIAPGQTLDLSDYLSADADPGVWIDDTPSNQLTGSTVRLDNLLPGTTYSFTFDVTSFSGCDAPEMPVVLITINTQPNTGTADPATYCENNPALNNTSFDLLTLLSGTVDLGGQWYSGTDTTGTMISNILDLNTLTGLQTYNYTYSITDANGCINSTTTSITIEDAPNAGTTTNPNAFCISDITPGQTLDLSDYLSADADPGVWIDNTPSNELLGSIVNLDRLLPGMTYSFTFDVTAIGGCDTPEMPMVTITINDTPVPTANAIQEFCDAATVADLNVLTGNTIQWYDDATGGTPLDGTVALVNGENYFATATDATTGCESSVRTEVTVTIYQSPNAGIAANPGIVECNNTTIDLFNGLDGSQDGGGIWYEGPDNTGTVVAAPTAYDVTGFSANSYEFTYYVTASSPCVDDSTTITITVEEPLSAGTSNGDPTFCSTDGIFDLDSNLTGASPGGEWTFNSAVITDQFNPATDPSGTYTYTTSNACGSSSTSFDISVTPAPNAGTSGTALICVIDGPTDLFTYLGVADTGGDWFPTLASGTGVFDPLVDAPDIYTYTVTAAGACTTNATADITVTVSDITPPVVNNATMEFCLVDNPTVADLDAALTVTGTITWYEDAALTTQLNATDILVDGEDYHATQRNASGCESSISVQVDVIVNDTPTPTLLDPAVEYCINDDPTINDLSLNITEYDALANNIIWYDAATNGTAISESTILSHNVTYYAVLVDATTGCESSVRLAITTDLTSCGKLIIPDGFSPNGDGTNDTFNIDHLGVLYPNFTIEIFNRYGNIVYKGNDNTPRFNGISNQSRTIGNGELPVGVYYYIFYFNDGENKPERGRLYLSR</sequence>
<protein>
    <submittedName>
        <fullName evidence="2">Gliding motility-associated C-terminal domain-containing protein</fullName>
    </submittedName>
</protein>
<reference evidence="2 3" key="1">
    <citation type="submission" date="2019-04" db="EMBL/GenBank/DDBJ databases">
        <authorList>
            <person name="Liu A."/>
        </authorList>
    </citation>
    <scope>NUCLEOTIDE SEQUENCE [LARGE SCALE GENOMIC DNA]</scope>
    <source>
        <strain evidence="2 3">RZ03</strain>
    </source>
</reference>
<evidence type="ECO:0000259" key="1">
    <source>
        <dbReference type="Pfam" id="PF19081"/>
    </source>
</evidence>
<comment type="caution">
    <text evidence="2">The sequence shown here is derived from an EMBL/GenBank/DDBJ whole genome shotgun (WGS) entry which is preliminary data.</text>
</comment>
<organism evidence="2 3">
    <name type="scientific">Flavivirga rizhaonensis</name>
    <dbReference type="NCBI Taxonomy" id="2559571"/>
    <lineage>
        <taxon>Bacteria</taxon>
        <taxon>Pseudomonadati</taxon>
        <taxon>Bacteroidota</taxon>
        <taxon>Flavobacteriia</taxon>
        <taxon>Flavobacteriales</taxon>
        <taxon>Flavobacteriaceae</taxon>
        <taxon>Flavivirga</taxon>
    </lineage>
</organism>
<proteinExistence type="predicted"/>
<feature type="domain" description="Ig-like" evidence="1">
    <location>
        <begin position="1027"/>
        <end position="1100"/>
    </location>
</feature>